<dbReference type="InterPro" id="IPR036188">
    <property type="entry name" value="FAD/NAD-bd_sf"/>
</dbReference>
<evidence type="ECO:0000256" key="3">
    <source>
        <dbReference type="ARBA" id="ARBA00022630"/>
    </source>
</evidence>
<evidence type="ECO:0000259" key="10">
    <source>
        <dbReference type="PROSITE" id="PS00623"/>
    </source>
</evidence>
<dbReference type="Gene3D" id="3.50.50.60">
    <property type="entry name" value="FAD/NAD(P)-binding domain"/>
    <property type="match status" value="1"/>
</dbReference>
<keyword evidence="5 6" id="KW-0274">FAD</keyword>
<dbReference type="PANTHER" id="PTHR45968:SF3">
    <property type="entry name" value="OS04G0573100 PROTEIN"/>
    <property type="match status" value="1"/>
</dbReference>
<name>A0AAV3PI17_LITER</name>
<gene>
    <name evidence="12" type="ORF">LIER_08790</name>
</gene>
<dbReference type="GO" id="GO:0050660">
    <property type="term" value="F:flavin adenine dinucleotide binding"/>
    <property type="evidence" value="ECO:0007669"/>
    <property type="project" value="InterPro"/>
</dbReference>
<keyword evidence="7" id="KW-1015">Disulfide bond</keyword>
<comment type="cofactor">
    <cofactor evidence="1 6">
        <name>FAD</name>
        <dbReference type="ChEBI" id="CHEBI:57692"/>
    </cofactor>
</comment>
<comment type="similarity">
    <text evidence="2 8">Belongs to the GMC oxidoreductase family.</text>
</comment>
<dbReference type="PROSITE" id="PS00624">
    <property type="entry name" value="GMC_OXRED_2"/>
    <property type="match status" value="1"/>
</dbReference>
<dbReference type="InterPro" id="IPR051871">
    <property type="entry name" value="GMC_Oxidoreductase-Related"/>
</dbReference>
<feature type="binding site" evidence="6">
    <location>
        <position position="506"/>
    </location>
    <ligand>
        <name>FAD</name>
        <dbReference type="ChEBI" id="CHEBI:57692"/>
    </ligand>
</feature>
<evidence type="ECO:0000256" key="4">
    <source>
        <dbReference type="ARBA" id="ARBA00022729"/>
    </source>
</evidence>
<evidence type="ECO:0000256" key="1">
    <source>
        <dbReference type="ARBA" id="ARBA00001974"/>
    </source>
</evidence>
<evidence type="ECO:0000256" key="7">
    <source>
        <dbReference type="PIRSR" id="PIRSR000137-3"/>
    </source>
</evidence>
<feature type="binding site" evidence="6">
    <location>
        <position position="121"/>
    </location>
    <ligand>
        <name>FAD</name>
        <dbReference type="ChEBI" id="CHEBI:57692"/>
    </ligand>
</feature>
<dbReference type="Proteomes" id="UP001454036">
    <property type="component" value="Unassembled WGS sequence"/>
</dbReference>
<dbReference type="PIRSF" id="PIRSF000137">
    <property type="entry name" value="Alcohol_oxidase"/>
    <property type="match status" value="1"/>
</dbReference>
<keyword evidence="4 9" id="KW-0732">Signal</keyword>
<feature type="binding site" evidence="6">
    <location>
        <begin position="75"/>
        <end position="76"/>
    </location>
    <ligand>
        <name>FAD</name>
        <dbReference type="ChEBI" id="CHEBI:57692"/>
    </ligand>
</feature>
<feature type="domain" description="Glucose-methanol-choline oxidoreductase N-terminal" evidence="10">
    <location>
        <begin position="119"/>
        <end position="142"/>
    </location>
</feature>
<evidence type="ECO:0000256" key="9">
    <source>
        <dbReference type="SAM" id="SignalP"/>
    </source>
</evidence>
<dbReference type="InterPro" id="IPR007867">
    <property type="entry name" value="GMC_OxRtase_C"/>
</dbReference>
<organism evidence="12 13">
    <name type="scientific">Lithospermum erythrorhizon</name>
    <name type="common">Purple gromwell</name>
    <name type="synonym">Lithospermum officinale var. erythrorhizon</name>
    <dbReference type="NCBI Taxonomy" id="34254"/>
    <lineage>
        <taxon>Eukaryota</taxon>
        <taxon>Viridiplantae</taxon>
        <taxon>Streptophyta</taxon>
        <taxon>Embryophyta</taxon>
        <taxon>Tracheophyta</taxon>
        <taxon>Spermatophyta</taxon>
        <taxon>Magnoliopsida</taxon>
        <taxon>eudicotyledons</taxon>
        <taxon>Gunneridae</taxon>
        <taxon>Pentapetalae</taxon>
        <taxon>asterids</taxon>
        <taxon>lamiids</taxon>
        <taxon>Boraginales</taxon>
        <taxon>Boraginaceae</taxon>
        <taxon>Boraginoideae</taxon>
        <taxon>Lithospermeae</taxon>
        <taxon>Lithospermum</taxon>
    </lineage>
</organism>
<protein>
    <recommendedName>
        <fullName evidence="10 11">Glucose-methanol-choline oxidoreductase N-terminal domain-containing protein</fullName>
    </recommendedName>
</protein>
<feature type="binding site" evidence="6">
    <location>
        <position position="234"/>
    </location>
    <ligand>
        <name>FAD</name>
        <dbReference type="ChEBI" id="CHEBI:57692"/>
    </ligand>
</feature>
<dbReference type="Pfam" id="PF05199">
    <property type="entry name" value="GMC_oxred_C"/>
    <property type="match status" value="1"/>
</dbReference>
<dbReference type="PANTHER" id="PTHR45968">
    <property type="entry name" value="OSJNBA0019K04.7 PROTEIN"/>
    <property type="match status" value="1"/>
</dbReference>
<dbReference type="EMBL" id="BAABME010001447">
    <property type="protein sequence ID" value="GAA0149667.1"/>
    <property type="molecule type" value="Genomic_DNA"/>
</dbReference>
<comment type="caution">
    <text evidence="12">The sequence shown here is derived from an EMBL/GenBank/DDBJ whole genome shotgun (WGS) entry which is preliminary data.</text>
</comment>
<proteinExistence type="inferred from homology"/>
<evidence type="ECO:0000259" key="11">
    <source>
        <dbReference type="PROSITE" id="PS00624"/>
    </source>
</evidence>
<keyword evidence="3 8" id="KW-0285">Flavoprotein</keyword>
<feature type="disulfide bond" evidence="7">
    <location>
        <begin position="414"/>
        <end position="469"/>
    </location>
</feature>
<dbReference type="Pfam" id="PF00732">
    <property type="entry name" value="GMC_oxred_N"/>
    <property type="match status" value="1"/>
</dbReference>
<accession>A0AAV3PI17</accession>
<feature type="signal peptide" evidence="9">
    <location>
        <begin position="1"/>
        <end position="26"/>
    </location>
</feature>
<evidence type="ECO:0000313" key="12">
    <source>
        <dbReference type="EMBL" id="GAA0149667.1"/>
    </source>
</evidence>
<keyword evidence="13" id="KW-1185">Reference proteome</keyword>
<dbReference type="SUPFAM" id="SSF51905">
    <property type="entry name" value="FAD/NAD(P)-binding domain"/>
    <property type="match status" value="1"/>
</dbReference>
<feature type="chain" id="PRO_5043674360" description="Glucose-methanol-choline oxidoreductase N-terminal domain-containing protein" evidence="9">
    <location>
        <begin position="27"/>
        <end position="540"/>
    </location>
</feature>
<dbReference type="GO" id="GO:0016614">
    <property type="term" value="F:oxidoreductase activity, acting on CH-OH group of donors"/>
    <property type="evidence" value="ECO:0007669"/>
    <property type="project" value="InterPro"/>
</dbReference>
<evidence type="ECO:0000256" key="5">
    <source>
        <dbReference type="ARBA" id="ARBA00022827"/>
    </source>
</evidence>
<evidence type="ECO:0000256" key="8">
    <source>
        <dbReference type="RuleBase" id="RU003968"/>
    </source>
</evidence>
<dbReference type="InterPro" id="IPR012132">
    <property type="entry name" value="GMC_OxRdtase"/>
</dbReference>
<evidence type="ECO:0000256" key="6">
    <source>
        <dbReference type="PIRSR" id="PIRSR000137-2"/>
    </source>
</evidence>
<reference evidence="12 13" key="1">
    <citation type="submission" date="2024-01" db="EMBL/GenBank/DDBJ databases">
        <title>The complete chloroplast genome sequence of Lithospermum erythrorhizon: insights into the phylogenetic relationship among Boraginaceae species and the maternal lineages of purple gromwells.</title>
        <authorList>
            <person name="Okada T."/>
            <person name="Watanabe K."/>
        </authorList>
    </citation>
    <scope>NUCLEOTIDE SEQUENCE [LARGE SCALE GENOMIC DNA]</scope>
</reference>
<dbReference type="PROSITE" id="PS00623">
    <property type="entry name" value="GMC_OXRED_1"/>
    <property type="match status" value="1"/>
</dbReference>
<dbReference type="InterPro" id="IPR000172">
    <property type="entry name" value="GMC_OxRdtase_N"/>
</dbReference>
<sequence length="540" mass="59400">MAFYDNFRLLMIRTMVLAFFLSHCASEKGPNYSFMHEATTAPLVSFYDYIVVGGGTAGIPLATTLSEKFNVLLLERGGSPYGNPNITTIEGFAAPLADLSPSSPSQRFISEDGVINSRGRVLGGGTSINSGFYSRAPVSYVEEVGWDGKLVNESYQWIEEKIIHTPVLRQWQAGFMAGLLEVGVLPFNNVTNDHVVGTKIGGTLFDSNGTRHTSADILEYANPKRLTVLLNANVERILFATKGKSKPATRGVLFRDSEGNLHRAYLKSRKSEVIIMAGALGSPQILLLSGIGPEQHLKSLNISVVLNQPNVGQDMKDNPMNLVFLESPFPVEASLVGVVGVTRSGSYIEATIGTQLNDLFARITDDQRSRRGVFMEKFDGPASTGHLELRNTDPTDNPLVTFNYFQDPDDLRRCVVGMGETIEVIESRAFSRFRLPNLTVTDLLNNVQNTPLNFVPNRSNNYTSLDQFCRDNVLSIFHYHGGCRVGRVVDEDYKVIGVKSLRVVDGSTFNGSPGTNPQATLLMLGRYMGVMIQRERTGNH</sequence>
<evidence type="ECO:0000256" key="2">
    <source>
        <dbReference type="ARBA" id="ARBA00010790"/>
    </source>
</evidence>
<dbReference type="AlphaFoldDB" id="A0AAV3PI17"/>
<dbReference type="SUPFAM" id="SSF54373">
    <property type="entry name" value="FAD-linked reductases, C-terminal domain"/>
    <property type="match status" value="1"/>
</dbReference>
<feature type="domain" description="Glucose-methanol-choline oxidoreductase N-terminal" evidence="11">
    <location>
        <begin position="278"/>
        <end position="292"/>
    </location>
</feature>
<dbReference type="Gene3D" id="3.30.410.40">
    <property type="match status" value="1"/>
</dbReference>
<feature type="binding site" evidence="6">
    <location>
        <begin position="517"/>
        <end position="518"/>
    </location>
    <ligand>
        <name>FAD</name>
        <dbReference type="ChEBI" id="CHEBI:57692"/>
    </ligand>
</feature>
<evidence type="ECO:0000313" key="13">
    <source>
        <dbReference type="Proteomes" id="UP001454036"/>
    </source>
</evidence>